<dbReference type="RefSeq" id="WP_142933656.1">
    <property type="nucleotide sequence ID" value="NZ_ML660169.1"/>
</dbReference>
<dbReference type="EMBL" id="VIKS01000013">
    <property type="protein sequence ID" value="TQV85009.1"/>
    <property type="molecule type" value="Genomic_DNA"/>
</dbReference>
<dbReference type="Proteomes" id="UP000315439">
    <property type="component" value="Unassembled WGS sequence"/>
</dbReference>
<evidence type="ECO:0000256" key="1">
    <source>
        <dbReference type="SAM" id="Phobius"/>
    </source>
</evidence>
<dbReference type="Gene3D" id="3.30.70.1230">
    <property type="entry name" value="Nucleotide cyclase"/>
    <property type="match status" value="1"/>
</dbReference>
<comment type="caution">
    <text evidence="3">The sequence shown here is derived from an EMBL/GenBank/DDBJ whole genome shotgun (WGS) entry which is preliminary data.</text>
</comment>
<dbReference type="SMART" id="SM00044">
    <property type="entry name" value="CYCc"/>
    <property type="match status" value="1"/>
</dbReference>
<dbReference type="PANTHER" id="PTHR43081">
    <property type="entry name" value="ADENYLATE CYCLASE, TERMINAL-DIFFERENTIATION SPECIFIC-RELATED"/>
    <property type="match status" value="1"/>
</dbReference>
<keyword evidence="1" id="KW-1133">Transmembrane helix</keyword>
<reference evidence="3 4" key="1">
    <citation type="submission" date="2019-07" db="EMBL/GenBank/DDBJ databases">
        <title>Draft genome for Aliikangiella sp. M105.</title>
        <authorList>
            <person name="Wang G."/>
        </authorList>
    </citation>
    <scope>NUCLEOTIDE SEQUENCE [LARGE SCALE GENOMIC DNA]</scope>
    <source>
        <strain evidence="3 4">M105</strain>
    </source>
</reference>
<dbReference type="SUPFAM" id="SSF55073">
    <property type="entry name" value="Nucleotide cyclase"/>
    <property type="match status" value="1"/>
</dbReference>
<organism evidence="3 4">
    <name type="scientific">Aliikangiella coralliicola</name>
    <dbReference type="NCBI Taxonomy" id="2592383"/>
    <lineage>
        <taxon>Bacteria</taxon>
        <taxon>Pseudomonadati</taxon>
        <taxon>Pseudomonadota</taxon>
        <taxon>Gammaproteobacteria</taxon>
        <taxon>Oceanospirillales</taxon>
        <taxon>Pleioneaceae</taxon>
        <taxon>Aliikangiella</taxon>
    </lineage>
</organism>
<feature type="transmembrane region" description="Helical" evidence="1">
    <location>
        <begin position="384"/>
        <end position="404"/>
    </location>
</feature>
<evidence type="ECO:0000313" key="3">
    <source>
        <dbReference type="EMBL" id="TQV85009.1"/>
    </source>
</evidence>
<feature type="transmembrane region" description="Helical" evidence="1">
    <location>
        <begin position="331"/>
        <end position="350"/>
    </location>
</feature>
<dbReference type="CDD" id="cd07302">
    <property type="entry name" value="CHD"/>
    <property type="match status" value="1"/>
</dbReference>
<dbReference type="Pfam" id="PF00211">
    <property type="entry name" value="Guanylate_cyc"/>
    <property type="match status" value="1"/>
</dbReference>
<dbReference type="GO" id="GO:0004016">
    <property type="term" value="F:adenylate cyclase activity"/>
    <property type="evidence" value="ECO:0007669"/>
    <property type="project" value="UniProtKB-ARBA"/>
</dbReference>
<protein>
    <submittedName>
        <fullName evidence="3">Adenylate/guanylate cyclase domain-containing protein</fullName>
    </submittedName>
</protein>
<dbReference type="GO" id="GO:0035556">
    <property type="term" value="P:intracellular signal transduction"/>
    <property type="evidence" value="ECO:0007669"/>
    <property type="project" value="InterPro"/>
</dbReference>
<dbReference type="PANTHER" id="PTHR43081:SF1">
    <property type="entry name" value="ADENYLATE CYCLASE, TERMINAL-DIFFERENTIATION SPECIFIC"/>
    <property type="match status" value="1"/>
</dbReference>
<evidence type="ECO:0000259" key="2">
    <source>
        <dbReference type="PROSITE" id="PS50125"/>
    </source>
</evidence>
<name>A0A545U6B2_9GAMM</name>
<feature type="transmembrane region" description="Helical" evidence="1">
    <location>
        <begin position="12"/>
        <end position="32"/>
    </location>
</feature>
<dbReference type="OrthoDB" id="9806704at2"/>
<sequence length="635" mass="71716">MSLIDNKKKQSFLIQWGMVLVAVVAIYQLPAWTKLDDLYNDYWRVEIAKKTQPSDDIIVIKIDDKSLSEMEEDIGFWPWPRTTHAFLVEGLLAANSKAIVFDIMFSERDKLRDGDEFFREVVSQQPNIFYAAALLKEESPEDLVSLEDLPQSFFSKPYVRADSTVNNSSKITMSLPWIIAVEDWNVGLIDFLADWDGSARRYPVVTEVQGAKLNSLPNRVAEYVISQPDTNTGNNQRTTRTEQDFIHLKYKGVDYVPFQSVSYAVAYDFLTNRKRLDLFKDKIVVIGATATGLHDLRETPIAQLYPATSILAMAIDNLILNDYLIVVNKNYGLMVSVILVSLLLAITFLFDSYRIQLALSIGLLLFSALCLLTLSYFLSQSDRLFPAASSFTILFSVLVVLLFYRGLKEYMSRQHALQTFSRFMDPVVVKQLMSDEDWQEKTANKSCKVSVLFSDIRGFTTLSEKRTAEEIMAILNNYFDRQVEAIFSTGGTLDKFIGDAVMAFWGAPIEDDNHAEHAVDAALKMVDNLLTFRESLPEELREFDVGIGVHSGDAVVGMLGSAKRFDYTAIGDTVNLGSRIEGVTKGIARILVSETTKELCGDVFDFEFKGEFAVKGREEKVKLYQPSRRVAVNEN</sequence>
<dbReference type="Pfam" id="PF05226">
    <property type="entry name" value="CHASE2"/>
    <property type="match status" value="1"/>
</dbReference>
<dbReference type="GO" id="GO:0009190">
    <property type="term" value="P:cyclic nucleotide biosynthetic process"/>
    <property type="evidence" value="ECO:0007669"/>
    <property type="project" value="InterPro"/>
</dbReference>
<keyword evidence="1" id="KW-0812">Transmembrane</keyword>
<dbReference type="SMART" id="SM01080">
    <property type="entry name" value="CHASE2"/>
    <property type="match status" value="1"/>
</dbReference>
<keyword evidence="4" id="KW-1185">Reference proteome</keyword>
<proteinExistence type="predicted"/>
<dbReference type="PROSITE" id="PS50125">
    <property type="entry name" value="GUANYLATE_CYCLASE_2"/>
    <property type="match status" value="1"/>
</dbReference>
<keyword evidence="1" id="KW-0472">Membrane</keyword>
<feature type="domain" description="Guanylate cyclase" evidence="2">
    <location>
        <begin position="450"/>
        <end position="581"/>
    </location>
</feature>
<gene>
    <name evidence="3" type="ORF">FLL46_21710</name>
</gene>
<dbReference type="AlphaFoldDB" id="A0A545U6B2"/>
<dbReference type="InterPro" id="IPR050697">
    <property type="entry name" value="Adenylyl/Guanylyl_Cyclase_3/4"/>
</dbReference>
<dbReference type="InterPro" id="IPR007890">
    <property type="entry name" value="CHASE2"/>
</dbReference>
<dbReference type="InterPro" id="IPR001054">
    <property type="entry name" value="A/G_cyclase"/>
</dbReference>
<feature type="transmembrane region" description="Helical" evidence="1">
    <location>
        <begin position="357"/>
        <end position="378"/>
    </location>
</feature>
<dbReference type="InterPro" id="IPR029787">
    <property type="entry name" value="Nucleotide_cyclase"/>
</dbReference>
<evidence type="ECO:0000313" key="4">
    <source>
        <dbReference type="Proteomes" id="UP000315439"/>
    </source>
</evidence>
<accession>A0A545U6B2</accession>